<protein>
    <recommendedName>
        <fullName evidence="3">Molybdopterin cofactor biosynthesis C (MoaC) domain-containing protein</fullName>
    </recommendedName>
</protein>
<evidence type="ECO:0000256" key="1">
    <source>
        <dbReference type="ARBA" id="ARBA00005046"/>
    </source>
</evidence>
<dbReference type="UniPathway" id="UPA00344"/>
<accession>A0A3S5CHV3</accession>
<proteinExistence type="predicted"/>
<comment type="pathway">
    <text evidence="1">Cofactor biosynthesis; molybdopterin biosynthesis.</text>
</comment>
<organism evidence="4 5">
    <name type="scientific">Protopolystoma xenopodis</name>
    <dbReference type="NCBI Taxonomy" id="117903"/>
    <lineage>
        <taxon>Eukaryota</taxon>
        <taxon>Metazoa</taxon>
        <taxon>Spiralia</taxon>
        <taxon>Lophotrochozoa</taxon>
        <taxon>Platyhelminthes</taxon>
        <taxon>Monogenea</taxon>
        <taxon>Polyopisthocotylea</taxon>
        <taxon>Polystomatidea</taxon>
        <taxon>Polystomatidae</taxon>
        <taxon>Protopolystoma</taxon>
    </lineage>
</organism>
<dbReference type="EMBL" id="CAAALY010006735">
    <property type="protein sequence ID" value="VEL09595.1"/>
    <property type="molecule type" value="Genomic_DNA"/>
</dbReference>
<dbReference type="GO" id="GO:0006777">
    <property type="term" value="P:Mo-molybdopterin cofactor biosynthetic process"/>
    <property type="evidence" value="ECO:0007669"/>
    <property type="project" value="UniProtKB-KW"/>
</dbReference>
<reference evidence="4" key="1">
    <citation type="submission" date="2018-11" db="EMBL/GenBank/DDBJ databases">
        <authorList>
            <consortium name="Pathogen Informatics"/>
        </authorList>
    </citation>
    <scope>NUCLEOTIDE SEQUENCE</scope>
</reference>
<gene>
    <name evidence="4" type="ORF">PXEA_LOCUS3035</name>
</gene>
<feature type="domain" description="Molybdopterin cofactor biosynthesis C (MoaC)" evidence="3">
    <location>
        <begin position="37"/>
        <end position="110"/>
    </location>
</feature>
<dbReference type="InterPro" id="IPR036522">
    <property type="entry name" value="MoaC_sf"/>
</dbReference>
<dbReference type="SUPFAM" id="SSF55040">
    <property type="entry name" value="Molybdenum cofactor biosynthesis protein C, MoaC"/>
    <property type="match status" value="1"/>
</dbReference>
<sequence>MLISIGSNHQREKCPIFKLPYNLTFDSFLLFRLHSAQIALSHISVDLVPVPRGLHITTIVRASAGQATGVEMEALTAASIAALTVYDMCKAVQPGTICIESLRLVKKCGGSSS</sequence>
<evidence type="ECO:0000313" key="5">
    <source>
        <dbReference type="Proteomes" id="UP000784294"/>
    </source>
</evidence>
<comment type="caution">
    <text evidence="4">The sequence shown here is derived from an EMBL/GenBank/DDBJ whole genome shotgun (WGS) entry which is preliminary data.</text>
</comment>
<dbReference type="Pfam" id="PF01967">
    <property type="entry name" value="MoaC"/>
    <property type="match status" value="1"/>
</dbReference>
<dbReference type="InterPro" id="IPR002820">
    <property type="entry name" value="Mopterin_CF_biosynth-C_dom"/>
</dbReference>
<dbReference type="AlphaFoldDB" id="A0A3S5CHV3"/>
<dbReference type="Gene3D" id="3.30.70.640">
    <property type="entry name" value="Molybdopterin cofactor biosynthesis C (MoaC) domain"/>
    <property type="match status" value="1"/>
</dbReference>
<evidence type="ECO:0000256" key="2">
    <source>
        <dbReference type="ARBA" id="ARBA00023150"/>
    </source>
</evidence>
<dbReference type="Proteomes" id="UP000784294">
    <property type="component" value="Unassembled WGS sequence"/>
</dbReference>
<evidence type="ECO:0000313" key="4">
    <source>
        <dbReference type="EMBL" id="VEL09595.1"/>
    </source>
</evidence>
<keyword evidence="2" id="KW-0501">Molybdenum cofactor biosynthesis</keyword>
<dbReference type="OrthoDB" id="429626at2759"/>
<keyword evidence="5" id="KW-1185">Reference proteome</keyword>
<name>A0A3S5CHV3_9PLAT</name>
<evidence type="ECO:0000259" key="3">
    <source>
        <dbReference type="Pfam" id="PF01967"/>
    </source>
</evidence>